<gene>
    <name evidence="2" type="ORF">FE633_06385</name>
</gene>
<evidence type="ECO:0000313" key="3">
    <source>
        <dbReference type="Proteomes" id="UP000305906"/>
    </source>
</evidence>
<name>A0A5R9FT18_9ACTN</name>
<dbReference type="EMBL" id="VBZC01000005">
    <property type="protein sequence ID" value="TLS47167.1"/>
    <property type="molecule type" value="Genomic_DNA"/>
</dbReference>
<dbReference type="Proteomes" id="UP000305906">
    <property type="component" value="Unassembled WGS sequence"/>
</dbReference>
<dbReference type="Pfam" id="PF07179">
    <property type="entry name" value="SseB"/>
    <property type="match status" value="1"/>
</dbReference>
<feature type="domain" description="SseB protein N-terminal" evidence="1">
    <location>
        <begin position="15"/>
        <end position="132"/>
    </location>
</feature>
<accession>A0A5R9FT18</accession>
<comment type="caution">
    <text evidence="2">The sequence shown here is derived from an EMBL/GenBank/DDBJ whole genome shotgun (WGS) entry which is preliminary data.</text>
</comment>
<sequence>MPDIPDHPTPSQAQEALRVLTDDSVGGEALQRALAVLTETPVLIPVVDPRHHERKNGDPRALVLPVLDQADGSQQVPVFTSEERLGDALPSVLSYRLVPLGRLATDWPDEELQLAIDPGHSDVLTLTAEGIRTLLVRH</sequence>
<evidence type="ECO:0000313" key="2">
    <source>
        <dbReference type="EMBL" id="TLS47167.1"/>
    </source>
</evidence>
<dbReference type="AlphaFoldDB" id="A0A5R9FT18"/>
<evidence type="ECO:0000259" key="1">
    <source>
        <dbReference type="Pfam" id="PF07179"/>
    </source>
</evidence>
<reference evidence="2 3" key="1">
    <citation type="submission" date="2019-05" db="EMBL/GenBank/DDBJ databases">
        <title>Streptomyces sp. NEAU-C151, a novel actinomycete isolated from soil.</title>
        <authorList>
            <person name="Han L."/>
            <person name="Jiang H."/>
        </authorList>
    </citation>
    <scope>NUCLEOTIDE SEQUENCE [LARGE SCALE GENOMIC DNA]</scope>
    <source>
        <strain evidence="2 3">NEAU-C151</strain>
    </source>
</reference>
<proteinExistence type="predicted"/>
<dbReference type="InterPro" id="IPR009839">
    <property type="entry name" value="SseB_N"/>
</dbReference>
<dbReference type="RefSeq" id="WP_138044082.1">
    <property type="nucleotide sequence ID" value="NZ_VBZC01000005.1"/>
</dbReference>
<protein>
    <submittedName>
        <fullName evidence="2">SseB family protein</fullName>
    </submittedName>
</protein>
<keyword evidence="3" id="KW-1185">Reference proteome</keyword>
<organism evidence="2 3">
    <name type="scientific">Streptomyces montanus</name>
    <dbReference type="NCBI Taxonomy" id="2580423"/>
    <lineage>
        <taxon>Bacteria</taxon>
        <taxon>Bacillati</taxon>
        <taxon>Actinomycetota</taxon>
        <taxon>Actinomycetes</taxon>
        <taxon>Kitasatosporales</taxon>
        <taxon>Streptomycetaceae</taxon>
        <taxon>Streptomyces</taxon>
    </lineage>
</organism>